<keyword evidence="6" id="KW-0862">Zinc</keyword>
<dbReference type="FunFam" id="2.30.42.10:FF:000003">
    <property type="entry name" value="Regulating synaptic membrane exocytosis protein 1, putative"/>
    <property type="match status" value="1"/>
</dbReference>
<evidence type="ECO:0000256" key="8">
    <source>
        <dbReference type="ARBA" id="ARBA00034103"/>
    </source>
</evidence>
<protein>
    <submittedName>
        <fullName evidence="13">Regulating synaptic membrane exocytosis protein 1 isoform X49</fullName>
    </submittedName>
</protein>
<evidence type="ECO:0000313" key="13">
    <source>
        <dbReference type="RefSeq" id="XP_036727489.1"/>
    </source>
</evidence>
<keyword evidence="7" id="KW-0770">Synapse</keyword>
<dbReference type="GO" id="GO:0031267">
    <property type="term" value="F:small GTPase binding"/>
    <property type="evidence" value="ECO:0007669"/>
    <property type="project" value="InterPro"/>
</dbReference>
<dbReference type="GO" id="GO:0048788">
    <property type="term" value="C:cytoskeleton of presynaptic active zone"/>
    <property type="evidence" value="ECO:0007669"/>
    <property type="project" value="TreeGrafter"/>
</dbReference>
<dbReference type="GeneID" id="118905155"/>
<dbReference type="Gene3D" id="2.60.40.150">
    <property type="entry name" value="C2 domain"/>
    <property type="match status" value="2"/>
</dbReference>
<dbReference type="InterPro" id="IPR000008">
    <property type="entry name" value="C2_dom"/>
</dbReference>
<dbReference type="Gene3D" id="2.30.42.10">
    <property type="match status" value="1"/>
</dbReference>
<comment type="subcellular location">
    <subcellularLocation>
        <location evidence="8">Synapse</location>
    </subcellularLocation>
</comment>
<dbReference type="GO" id="GO:0042391">
    <property type="term" value="P:regulation of membrane potential"/>
    <property type="evidence" value="ECO:0007669"/>
    <property type="project" value="TreeGrafter"/>
</dbReference>
<dbReference type="GO" id="GO:0008270">
    <property type="term" value="F:zinc ion binding"/>
    <property type="evidence" value="ECO:0007669"/>
    <property type="project" value="UniProtKB-KW"/>
</dbReference>
<dbReference type="GO" id="GO:0050806">
    <property type="term" value="P:positive regulation of synaptic transmission"/>
    <property type="evidence" value="ECO:0007669"/>
    <property type="project" value="TreeGrafter"/>
</dbReference>
<evidence type="ECO:0000256" key="4">
    <source>
        <dbReference type="ARBA" id="ARBA00022771"/>
    </source>
</evidence>
<organism evidence="12 13">
    <name type="scientific">Balaenoptera musculus</name>
    <name type="common">Blue whale</name>
    <dbReference type="NCBI Taxonomy" id="9771"/>
    <lineage>
        <taxon>Eukaryota</taxon>
        <taxon>Metazoa</taxon>
        <taxon>Chordata</taxon>
        <taxon>Craniata</taxon>
        <taxon>Vertebrata</taxon>
        <taxon>Euteleostomi</taxon>
        <taxon>Mammalia</taxon>
        <taxon>Eutheria</taxon>
        <taxon>Laurasiatheria</taxon>
        <taxon>Artiodactyla</taxon>
        <taxon>Whippomorpha</taxon>
        <taxon>Cetacea</taxon>
        <taxon>Mysticeti</taxon>
        <taxon>Balaenopteridae</taxon>
        <taxon>Balaenoptera</taxon>
    </lineage>
</organism>
<evidence type="ECO:0000256" key="1">
    <source>
        <dbReference type="ARBA" id="ARBA00022553"/>
    </source>
</evidence>
<dbReference type="PROSITE" id="PS50106">
    <property type="entry name" value="PDZ"/>
    <property type="match status" value="1"/>
</dbReference>
<evidence type="ECO:0000256" key="3">
    <source>
        <dbReference type="ARBA" id="ARBA00022737"/>
    </source>
</evidence>
<evidence type="ECO:0000259" key="10">
    <source>
        <dbReference type="PROSITE" id="PS50004"/>
    </source>
</evidence>
<dbReference type="FunFam" id="2.60.40.150:FF:000001">
    <property type="entry name" value="Regulating synaptic membrane exocytosis 3, isoform CRA_a"/>
    <property type="match status" value="1"/>
</dbReference>
<dbReference type="SUPFAM" id="SSF50156">
    <property type="entry name" value="PDZ domain-like"/>
    <property type="match status" value="1"/>
</dbReference>
<dbReference type="GO" id="GO:0042734">
    <property type="term" value="C:presynaptic membrane"/>
    <property type="evidence" value="ECO:0007669"/>
    <property type="project" value="TreeGrafter"/>
</dbReference>
<accession>A0A8B8Z079</accession>
<evidence type="ECO:0000259" key="11">
    <source>
        <dbReference type="PROSITE" id="PS50106"/>
    </source>
</evidence>
<feature type="compositionally biased region" description="Polar residues" evidence="9">
    <location>
        <begin position="408"/>
        <end position="417"/>
    </location>
</feature>
<dbReference type="CTD" id="22999"/>
<feature type="domain" description="PDZ" evidence="11">
    <location>
        <begin position="79"/>
        <end position="165"/>
    </location>
</feature>
<dbReference type="GO" id="GO:0048791">
    <property type="term" value="P:calcium ion-regulated exocytosis of neurotransmitter"/>
    <property type="evidence" value="ECO:0007669"/>
    <property type="project" value="TreeGrafter"/>
</dbReference>
<keyword evidence="12" id="KW-1185">Reference proteome</keyword>
<gene>
    <name evidence="13" type="primary">RIMS1</name>
</gene>
<dbReference type="InterPro" id="IPR036034">
    <property type="entry name" value="PDZ_sf"/>
</dbReference>
<dbReference type="InterPro" id="IPR039032">
    <property type="entry name" value="Rim-like"/>
</dbReference>
<dbReference type="InterPro" id="IPR001478">
    <property type="entry name" value="PDZ"/>
</dbReference>
<keyword evidence="1" id="KW-0597">Phosphoprotein</keyword>
<reference evidence="12" key="1">
    <citation type="submission" date="2024-06" db="UniProtKB">
        <authorList>
            <consortium name="RefSeq"/>
        </authorList>
    </citation>
    <scope>NUCLEOTIDE SEQUENCE [LARGE SCALE GENOMIC DNA]</scope>
</reference>
<evidence type="ECO:0000256" key="7">
    <source>
        <dbReference type="ARBA" id="ARBA00023018"/>
    </source>
</evidence>
<feature type="domain" description="C2" evidence="10">
    <location>
        <begin position="216"/>
        <end position="339"/>
    </location>
</feature>
<evidence type="ECO:0000256" key="5">
    <source>
        <dbReference type="ARBA" id="ARBA00022782"/>
    </source>
</evidence>
<dbReference type="CDD" id="cd04028">
    <property type="entry name" value="C2B_RIM1alpha"/>
    <property type="match status" value="1"/>
</dbReference>
<dbReference type="PANTHER" id="PTHR12157:SF18">
    <property type="entry name" value="REGULATING SYNAPTIC MEMBRANE EXOCYTOSIS PROTEIN 1"/>
    <property type="match status" value="1"/>
</dbReference>
<dbReference type="SUPFAM" id="SSF49562">
    <property type="entry name" value="C2 domain (Calcium/lipid-binding domain, CaLB)"/>
    <property type="match status" value="2"/>
</dbReference>
<feature type="region of interest" description="Disordered" evidence="9">
    <location>
        <begin position="344"/>
        <end position="541"/>
    </location>
</feature>
<keyword evidence="3" id="KW-0677">Repeat</keyword>
<dbReference type="GO" id="GO:2000300">
    <property type="term" value="P:regulation of synaptic vesicle exocytosis"/>
    <property type="evidence" value="ECO:0007669"/>
    <property type="project" value="TreeGrafter"/>
</dbReference>
<dbReference type="GO" id="GO:0048167">
    <property type="term" value="P:regulation of synaptic plasticity"/>
    <property type="evidence" value="ECO:0007669"/>
    <property type="project" value="TreeGrafter"/>
</dbReference>
<feature type="region of interest" description="Disordered" evidence="9">
    <location>
        <begin position="172"/>
        <end position="206"/>
    </location>
</feature>
<dbReference type="CDD" id="cd04031">
    <property type="entry name" value="C2A_RIM1alpha"/>
    <property type="match status" value="1"/>
</dbReference>
<dbReference type="Proteomes" id="UP000694857">
    <property type="component" value="Chromosome 12"/>
</dbReference>
<dbReference type="PROSITE" id="PS50004">
    <property type="entry name" value="C2"/>
    <property type="match status" value="2"/>
</dbReference>
<dbReference type="SMART" id="SM00228">
    <property type="entry name" value="PDZ"/>
    <property type="match status" value="1"/>
</dbReference>
<feature type="domain" description="C2" evidence="10">
    <location>
        <begin position="611"/>
        <end position="729"/>
    </location>
</feature>
<proteinExistence type="predicted"/>
<evidence type="ECO:0000313" key="12">
    <source>
        <dbReference type="Proteomes" id="UP000694857"/>
    </source>
</evidence>
<dbReference type="GO" id="GO:0030154">
    <property type="term" value="P:cell differentiation"/>
    <property type="evidence" value="ECO:0007669"/>
    <property type="project" value="UniProtKB-KW"/>
</dbReference>
<dbReference type="PANTHER" id="PTHR12157">
    <property type="entry name" value="REGULATING SYNAPTIC MEMBRANE EXOCYTOSIS PROTEIN"/>
    <property type="match status" value="1"/>
</dbReference>
<evidence type="ECO:0000256" key="6">
    <source>
        <dbReference type="ARBA" id="ARBA00022833"/>
    </source>
</evidence>
<feature type="compositionally biased region" description="Low complexity" evidence="9">
    <location>
        <begin position="174"/>
        <end position="190"/>
    </location>
</feature>
<sequence>MCAPGIPVSSEGWEDVRAADPEEGTMEAPRAGAGDLDYYWLDPATWHSRETSPISSHPVTWQPSKEGDRLIGRVILNKRTTMPKESGALLGLKVVGGKMTDLGRLGAFITKVKKGSLADVVGHLRAGDEVLEWNGKPLPGATNEEVYNIILESKSEPQVEIIVSRPIGDIPRIPESSHPPLESSSSSFESQKMERPSISVISPTSPGALKDAPQVLPGQLSVKLWYDKVGHQLIVNVLQATDLPPRVDGRPRNPYVKMYFLPDRSDKSKRRTKTVKKVLEPKWNQTFVYSHVHRRDFRERMLEITVWDQPRVQEEESEFLGEILIELETALLDDEPHWYKLQTHDESSLPLPQPSPFMPRRHVHGENANKKLQRSQRISDSDISDYEVDDAIGVVPPGYRSSARESKPSTLTVPEQQRATHHRSRSVSPHRGDDQGRLRSRLPNVPLQRSLDEIHPTRRSRSPTRHHDVSCSPVGHRPGDVDSQCLSEQDRVHRQASPTQSPPADTAFGSPRGRQLPQAPVRSGSAEQESGHKKLKSTIQRSTETGMAAEMRKMVRQPSRESTDGSINSYSSEGNLIFPGVRLGADSQFSDFLDGLGPAQLVGRQTLATPAMGDIQIGMEDKKGQLEVEVIRARSLTQKPGSKSTPAPYVKVYLLENGACIAKKKTRIARKTLDPLYQQSLVFDESPQGKVLQVIVWGDYGRMDHKCFMGVAQILLEELDLSSMVIGWYKLFPPSSLVEPTLTPLTRRASQSSLESSTGPPCIRS</sequence>
<dbReference type="FunFam" id="2.60.40.150:FF:000003">
    <property type="entry name" value="Regulating synaptic membrane exocytosis protein 2"/>
    <property type="match status" value="1"/>
</dbReference>
<dbReference type="RefSeq" id="XP_036727489.1">
    <property type="nucleotide sequence ID" value="XM_036871594.1"/>
</dbReference>
<keyword evidence="2" id="KW-0479">Metal-binding</keyword>
<name>A0A8B8Z079_BALMU</name>
<dbReference type="SMART" id="SM00239">
    <property type="entry name" value="C2"/>
    <property type="match status" value="2"/>
</dbReference>
<evidence type="ECO:0000256" key="2">
    <source>
        <dbReference type="ARBA" id="ARBA00022723"/>
    </source>
</evidence>
<keyword evidence="4" id="KW-0863">Zinc-finger</keyword>
<dbReference type="Pfam" id="PF00168">
    <property type="entry name" value="C2"/>
    <property type="match status" value="2"/>
</dbReference>
<evidence type="ECO:0000256" key="9">
    <source>
        <dbReference type="SAM" id="MobiDB-lite"/>
    </source>
</evidence>
<dbReference type="CDD" id="cd06714">
    <property type="entry name" value="PDZ_RIM-like"/>
    <property type="match status" value="1"/>
</dbReference>
<dbReference type="InterPro" id="IPR035892">
    <property type="entry name" value="C2_domain_sf"/>
</dbReference>
<keyword evidence="5" id="KW-0221">Differentiation</keyword>
<dbReference type="AlphaFoldDB" id="A0A8B8Z079"/>
<dbReference type="GO" id="GO:0044325">
    <property type="term" value="F:transmembrane transporter binding"/>
    <property type="evidence" value="ECO:0007669"/>
    <property type="project" value="TreeGrafter"/>
</dbReference>
<dbReference type="Pfam" id="PF00595">
    <property type="entry name" value="PDZ"/>
    <property type="match status" value="1"/>
</dbReference>
<reference evidence="13" key="2">
    <citation type="submission" date="2025-08" db="UniProtKB">
        <authorList>
            <consortium name="RefSeq"/>
        </authorList>
    </citation>
    <scope>IDENTIFICATION</scope>
    <source>
        <tissue evidence="13">Epidermis and Blubber</tissue>
    </source>
</reference>